<evidence type="ECO:0000256" key="12">
    <source>
        <dbReference type="ARBA" id="ARBA00069616"/>
    </source>
</evidence>
<evidence type="ECO:0000256" key="4">
    <source>
        <dbReference type="ARBA" id="ARBA00022575"/>
    </source>
</evidence>
<dbReference type="Proteomes" id="UP000193685">
    <property type="component" value="Unassembled WGS sequence"/>
</dbReference>
<comment type="cofactor">
    <cofactor evidence="2">
        <name>Zn(2+)</name>
        <dbReference type="ChEBI" id="CHEBI:29105"/>
    </cofactor>
</comment>
<dbReference type="SUPFAM" id="SSF51419">
    <property type="entry name" value="PLP-binding barrel"/>
    <property type="match status" value="1"/>
</dbReference>
<evidence type="ECO:0000256" key="2">
    <source>
        <dbReference type="ARBA" id="ARBA00001947"/>
    </source>
</evidence>
<organism evidence="15 16">
    <name type="scientific">Protomyces lactucae-debilis</name>
    <dbReference type="NCBI Taxonomy" id="2754530"/>
    <lineage>
        <taxon>Eukaryota</taxon>
        <taxon>Fungi</taxon>
        <taxon>Dikarya</taxon>
        <taxon>Ascomycota</taxon>
        <taxon>Taphrinomycotina</taxon>
        <taxon>Taphrinomycetes</taxon>
        <taxon>Taphrinales</taxon>
        <taxon>Protomycetaceae</taxon>
        <taxon>Protomyces</taxon>
    </lineage>
</organism>
<dbReference type="InterPro" id="IPR029066">
    <property type="entry name" value="PLP-binding_barrel"/>
</dbReference>
<evidence type="ECO:0000256" key="9">
    <source>
        <dbReference type="ARBA" id="ARBA00051198"/>
    </source>
</evidence>
<comment type="function">
    <text evidence="10">Catalyzes the conversion of D-serine to pyruvate and ammonia. May play a role in D-serine detoxification.</text>
</comment>
<dbReference type="PANTHER" id="PTHR28004">
    <property type="entry name" value="ZGC:162816-RELATED"/>
    <property type="match status" value="1"/>
</dbReference>
<dbReference type="OrthoDB" id="20198at2759"/>
<dbReference type="GeneID" id="63782658"/>
<dbReference type="EC" id="4.3.1.18" evidence="11"/>
<evidence type="ECO:0000256" key="8">
    <source>
        <dbReference type="ARBA" id="ARBA00023239"/>
    </source>
</evidence>
<comment type="similarity">
    <text evidence="3">Belongs to the DSD1 family.</text>
</comment>
<evidence type="ECO:0000313" key="15">
    <source>
        <dbReference type="EMBL" id="ORY86957.1"/>
    </source>
</evidence>
<comment type="catalytic activity">
    <reaction evidence="9">
        <text>D-serine = pyruvate + NH4(+)</text>
        <dbReference type="Rhea" id="RHEA:13977"/>
        <dbReference type="ChEBI" id="CHEBI:15361"/>
        <dbReference type="ChEBI" id="CHEBI:28938"/>
        <dbReference type="ChEBI" id="CHEBI:35247"/>
        <dbReference type="EC" id="4.3.1.18"/>
    </reaction>
    <physiologicalReaction direction="left-to-right" evidence="9">
        <dbReference type="Rhea" id="RHEA:13978"/>
    </physiologicalReaction>
</comment>
<dbReference type="OMA" id="WPRFYGW"/>
<evidence type="ECO:0000256" key="13">
    <source>
        <dbReference type="ARBA" id="ARBA00075219"/>
    </source>
</evidence>
<dbReference type="InterPro" id="IPR042208">
    <property type="entry name" value="D-ser_dehydrat-like_sf"/>
</dbReference>
<dbReference type="STRING" id="56484.A0A1Y2FTQ9"/>
<dbReference type="GO" id="GO:0036088">
    <property type="term" value="P:D-serine catabolic process"/>
    <property type="evidence" value="ECO:0007669"/>
    <property type="project" value="TreeGrafter"/>
</dbReference>
<dbReference type="RefSeq" id="XP_040727813.1">
    <property type="nucleotide sequence ID" value="XM_040866059.1"/>
</dbReference>
<dbReference type="EMBL" id="MCFI01000002">
    <property type="protein sequence ID" value="ORY86957.1"/>
    <property type="molecule type" value="Genomic_DNA"/>
</dbReference>
<feature type="domain" description="D-serine dehydratase-like" evidence="14">
    <location>
        <begin position="303"/>
        <end position="411"/>
    </location>
</feature>
<dbReference type="Gene3D" id="3.20.20.10">
    <property type="entry name" value="Alanine racemase"/>
    <property type="match status" value="1"/>
</dbReference>
<dbReference type="Pfam" id="PF14031">
    <property type="entry name" value="D-ser_dehydrat"/>
    <property type="match status" value="1"/>
</dbReference>
<dbReference type="PANTHER" id="PTHR28004:SF2">
    <property type="entry name" value="D-SERINE DEHYDRATASE"/>
    <property type="match status" value="1"/>
</dbReference>
<proteinExistence type="inferred from homology"/>
<dbReference type="AlphaFoldDB" id="A0A1Y2FTQ9"/>
<dbReference type="InterPro" id="IPR001608">
    <property type="entry name" value="Ala_racemase_N"/>
</dbReference>
<evidence type="ECO:0000259" key="14">
    <source>
        <dbReference type="SMART" id="SM01119"/>
    </source>
</evidence>
<keyword evidence="4" id="KW-0216">Detoxification</keyword>
<dbReference type="GO" id="GO:0046872">
    <property type="term" value="F:metal ion binding"/>
    <property type="evidence" value="ECO:0007669"/>
    <property type="project" value="UniProtKB-KW"/>
</dbReference>
<sequence length="425" mass="47338">MTMFSAAHNPKADKAALTMAYIGKHISELPTPACLIDIDIAQQNCQDMHENVDRLNVLFRAHVKTHKTMELTRMQLTATHTNVIVSTMMEAYNLLPLVREGLIREILYGAPLAKSRFAEAFEIRKQVPHFLVMVDNIETVRQMQDFCRASVRSIDVHDNYVFEVFVKVDCGTHRAGLEPESHALRQLIDAIIKDEDIGLYGFYCHSGHSYDARTPGEAKERLFEEIASANAAAQYALSRPEHRVEDFVLSVGATPTAHVSLQIDKSQLPEIAPGCCLELHSGNYVLSDLQQFSTSLVQNDRIAIRVIADVTSTYYDKRDEYLINAGVIAFARETSAVPGFGLVVPADDKMWNFGKDTACSTVVRLSQEHGIVSPWASAESGNRERVGDRVAIIPQHACITAQGFPYLFGVRDNVVVDVMPTFHGF</sequence>
<dbReference type="Pfam" id="PF01168">
    <property type="entry name" value="Ala_racemase_N"/>
    <property type="match status" value="1"/>
</dbReference>
<protein>
    <recommendedName>
        <fullName evidence="12">D-serine dehydratase</fullName>
        <ecNumber evidence="11">4.3.1.18</ecNumber>
    </recommendedName>
    <alternativeName>
        <fullName evidence="13">D-serine deaminase</fullName>
    </alternativeName>
</protein>
<dbReference type="InterPro" id="IPR026956">
    <property type="entry name" value="D-ser_dehydrat-like_dom"/>
</dbReference>
<evidence type="ECO:0000256" key="6">
    <source>
        <dbReference type="ARBA" id="ARBA00022833"/>
    </source>
</evidence>
<dbReference type="FunFam" id="3.20.20.10:FF:000016">
    <property type="entry name" value="D-serine dehydratase"/>
    <property type="match status" value="1"/>
</dbReference>
<evidence type="ECO:0000256" key="1">
    <source>
        <dbReference type="ARBA" id="ARBA00001933"/>
    </source>
</evidence>
<dbReference type="Gene3D" id="2.40.37.20">
    <property type="entry name" value="D-serine dehydratase-like domain"/>
    <property type="match status" value="1"/>
</dbReference>
<comment type="caution">
    <text evidence="15">The sequence shown here is derived from an EMBL/GenBank/DDBJ whole genome shotgun (WGS) entry which is preliminary data.</text>
</comment>
<dbReference type="GO" id="GO:0009636">
    <property type="term" value="P:response to toxic substance"/>
    <property type="evidence" value="ECO:0007669"/>
    <property type="project" value="UniProtKB-KW"/>
</dbReference>
<name>A0A1Y2FTQ9_PROLT</name>
<evidence type="ECO:0000256" key="5">
    <source>
        <dbReference type="ARBA" id="ARBA00022723"/>
    </source>
</evidence>
<evidence type="ECO:0000256" key="3">
    <source>
        <dbReference type="ARBA" id="ARBA00005323"/>
    </source>
</evidence>
<reference evidence="15 16" key="1">
    <citation type="submission" date="2016-07" db="EMBL/GenBank/DDBJ databases">
        <title>Pervasive Adenine N6-methylation of Active Genes in Fungi.</title>
        <authorList>
            <consortium name="DOE Joint Genome Institute"/>
            <person name="Mondo S.J."/>
            <person name="Dannebaum R.O."/>
            <person name="Kuo R.C."/>
            <person name="Labutti K."/>
            <person name="Haridas S."/>
            <person name="Kuo A."/>
            <person name="Salamov A."/>
            <person name="Ahrendt S.R."/>
            <person name="Lipzen A."/>
            <person name="Sullivan W."/>
            <person name="Andreopoulos W.B."/>
            <person name="Clum A."/>
            <person name="Lindquist E."/>
            <person name="Daum C."/>
            <person name="Ramamoorthy G.K."/>
            <person name="Gryganskyi A."/>
            <person name="Culley D."/>
            <person name="Magnuson J.K."/>
            <person name="James T.Y."/>
            <person name="O'Malley M.A."/>
            <person name="Stajich J.E."/>
            <person name="Spatafora J.W."/>
            <person name="Visel A."/>
            <person name="Grigoriev I.V."/>
        </authorList>
    </citation>
    <scope>NUCLEOTIDE SEQUENCE [LARGE SCALE GENOMIC DNA]</scope>
    <source>
        <strain evidence="15 16">12-1054</strain>
    </source>
</reference>
<gene>
    <name evidence="15" type="ORF">BCR37DRAFT_132949</name>
</gene>
<dbReference type="SMART" id="SM01119">
    <property type="entry name" value="D-ser_dehydrat"/>
    <property type="match status" value="1"/>
</dbReference>
<evidence type="ECO:0000313" key="16">
    <source>
        <dbReference type="Proteomes" id="UP000193685"/>
    </source>
</evidence>
<comment type="cofactor">
    <cofactor evidence="1">
        <name>pyridoxal 5'-phosphate</name>
        <dbReference type="ChEBI" id="CHEBI:597326"/>
    </cofactor>
</comment>
<keyword evidence="8" id="KW-0456">Lyase</keyword>
<keyword evidence="16" id="KW-1185">Reference proteome</keyword>
<keyword evidence="7" id="KW-0663">Pyridoxal phosphate</keyword>
<keyword evidence="5" id="KW-0479">Metal-binding</keyword>
<dbReference type="InterPro" id="IPR051466">
    <property type="entry name" value="D-amino_acid_metab_enzyme"/>
</dbReference>
<accession>A0A1Y2FTQ9</accession>
<evidence type="ECO:0000256" key="10">
    <source>
        <dbReference type="ARBA" id="ARBA00055764"/>
    </source>
</evidence>
<dbReference type="GO" id="GO:0008721">
    <property type="term" value="F:D-serine ammonia-lyase activity"/>
    <property type="evidence" value="ECO:0007669"/>
    <property type="project" value="UniProtKB-EC"/>
</dbReference>
<evidence type="ECO:0000256" key="11">
    <source>
        <dbReference type="ARBA" id="ARBA00066349"/>
    </source>
</evidence>
<keyword evidence="6" id="KW-0862">Zinc</keyword>
<evidence type="ECO:0000256" key="7">
    <source>
        <dbReference type="ARBA" id="ARBA00022898"/>
    </source>
</evidence>